<dbReference type="EMBL" id="NMPM01000016">
    <property type="protein sequence ID" value="PAV26696.1"/>
    <property type="molecule type" value="Genomic_DNA"/>
</dbReference>
<dbReference type="PROSITE" id="PS51257">
    <property type="entry name" value="PROKAR_LIPOPROTEIN"/>
    <property type="match status" value="1"/>
</dbReference>
<reference evidence="1 3" key="1">
    <citation type="submission" date="2017-07" db="EMBL/GenBank/DDBJ databases">
        <title>Tamlnaduibacter salinus (Mi-7) genome sequencing.</title>
        <authorList>
            <person name="Verma A."/>
            <person name="Krishnamurthi S."/>
        </authorList>
    </citation>
    <scope>NUCLEOTIDE SEQUENCE [LARGE SCALE GENOMIC DNA]</scope>
    <source>
        <strain evidence="1 3">Mi-7</strain>
    </source>
</reference>
<accession>A0A2A2I5W3</accession>
<evidence type="ECO:0008006" key="5">
    <source>
        <dbReference type="Google" id="ProtNLM"/>
    </source>
</evidence>
<protein>
    <recommendedName>
        <fullName evidence="5">DUF2931 family protein</fullName>
    </recommendedName>
</protein>
<dbReference type="OrthoDB" id="6819935at2"/>
<organism evidence="1 3">
    <name type="scientific">Tamilnaduibacter salinus</name>
    <dbReference type="NCBI Taxonomy" id="1484056"/>
    <lineage>
        <taxon>Bacteria</taxon>
        <taxon>Pseudomonadati</taxon>
        <taxon>Pseudomonadota</taxon>
        <taxon>Gammaproteobacteria</taxon>
        <taxon>Pseudomonadales</taxon>
        <taxon>Marinobacteraceae</taxon>
        <taxon>Tamilnaduibacter</taxon>
    </lineage>
</organism>
<dbReference type="Proteomes" id="UP000245887">
    <property type="component" value="Unassembled WGS sequence"/>
</dbReference>
<dbReference type="EMBL" id="QEKQ01000001">
    <property type="protein sequence ID" value="PVY79141.1"/>
    <property type="molecule type" value="Genomic_DNA"/>
</dbReference>
<evidence type="ECO:0000313" key="4">
    <source>
        <dbReference type="Proteomes" id="UP000245887"/>
    </source>
</evidence>
<dbReference type="AlphaFoldDB" id="A0A2A2I5W3"/>
<dbReference type="Pfam" id="PF11153">
    <property type="entry name" value="DUF2931"/>
    <property type="match status" value="1"/>
</dbReference>
<comment type="caution">
    <text evidence="1">The sequence shown here is derived from an EMBL/GenBank/DDBJ whole genome shotgun (WGS) entry which is preliminary data.</text>
</comment>
<gene>
    <name evidence="2" type="ORF">C8D92_101348</name>
    <name evidence="1" type="ORF">CF392_04310</name>
</gene>
<dbReference type="InterPro" id="IPR021326">
    <property type="entry name" value="DUF2931"/>
</dbReference>
<sequence>MTTGRTSFLTGRSGVAALGLFLLLAGCATQPVNMDVAWGYGVAAPNHYRMWVERLALIDASGESAEKTVGFVSCCWQGPNGPFGKIDRMAPFPRQLAIRWFSFAEQAFYQTRITLPKDLKQRMRETAPVKTGGDVYQRPRNTLMIGLAPGGTVVLWMMSQVGNEQEILRVQADKAPGNPAQYEKWTRAYLEKQREYLKENGVPTSGW</sequence>
<proteinExistence type="predicted"/>
<dbReference type="RefSeq" id="WP_095610239.1">
    <property type="nucleotide sequence ID" value="NZ_NMPM01000016.1"/>
</dbReference>
<evidence type="ECO:0000313" key="3">
    <source>
        <dbReference type="Proteomes" id="UP000218332"/>
    </source>
</evidence>
<keyword evidence="3" id="KW-1185">Reference proteome</keyword>
<evidence type="ECO:0000313" key="2">
    <source>
        <dbReference type="EMBL" id="PVY79141.1"/>
    </source>
</evidence>
<evidence type="ECO:0000313" key="1">
    <source>
        <dbReference type="EMBL" id="PAV26696.1"/>
    </source>
</evidence>
<reference evidence="2 4" key="2">
    <citation type="submission" date="2018-04" db="EMBL/GenBank/DDBJ databases">
        <title>Genomic Encyclopedia of Type Strains, Phase IV (KMG-IV): sequencing the most valuable type-strain genomes for metagenomic binning, comparative biology and taxonomic classification.</title>
        <authorList>
            <person name="Goeker M."/>
        </authorList>
    </citation>
    <scope>NUCLEOTIDE SEQUENCE [LARGE SCALE GENOMIC DNA]</scope>
    <source>
        <strain evidence="2 4">DSM 28688</strain>
    </source>
</reference>
<name>A0A2A2I5W3_9GAMM</name>
<dbReference type="Proteomes" id="UP000218332">
    <property type="component" value="Unassembled WGS sequence"/>
</dbReference>